<proteinExistence type="predicted"/>
<protein>
    <recommendedName>
        <fullName evidence="3">Transmembrane protein</fullName>
    </recommendedName>
</protein>
<keyword evidence="2" id="KW-1185">Reference proteome</keyword>
<name>A0ABS8T9F7_DATST</name>
<gene>
    <name evidence="1" type="ORF">HAX54_004506</name>
</gene>
<accession>A0ABS8T9F7</accession>
<evidence type="ECO:0000313" key="2">
    <source>
        <dbReference type="Proteomes" id="UP000823775"/>
    </source>
</evidence>
<dbReference type="EMBL" id="JACEIK010001209">
    <property type="protein sequence ID" value="MCD7467214.1"/>
    <property type="molecule type" value="Genomic_DNA"/>
</dbReference>
<comment type="caution">
    <text evidence="1">The sequence shown here is derived from an EMBL/GenBank/DDBJ whole genome shotgun (WGS) entry which is preliminary data.</text>
</comment>
<organism evidence="1 2">
    <name type="scientific">Datura stramonium</name>
    <name type="common">Jimsonweed</name>
    <name type="synonym">Common thornapple</name>
    <dbReference type="NCBI Taxonomy" id="4076"/>
    <lineage>
        <taxon>Eukaryota</taxon>
        <taxon>Viridiplantae</taxon>
        <taxon>Streptophyta</taxon>
        <taxon>Embryophyta</taxon>
        <taxon>Tracheophyta</taxon>
        <taxon>Spermatophyta</taxon>
        <taxon>Magnoliopsida</taxon>
        <taxon>eudicotyledons</taxon>
        <taxon>Gunneridae</taxon>
        <taxon>Pentapetalae</taxon>
        <taxon>asterids</taxon>
        <taxon>lamiids</taxon>
        <taxon>Solanales</taxon>
        <taxon>Solanaceae</taxon>
        <taxon>Solanoideae</taxon>
        <taxon>Datureae</taxon>
        <taxon>Datura</taxon>
    </lineage>
</organism>
<sequence>MTIFDKVLLMNCDACKVVSLVGSCCTSLVLWLGVVRLVQGKGLLRKQKIKRASDRRMEAVYIEQSATELLQHDEQHAALLQQCDGQRERLLLR</sequence>
<reference evidence="1 2" key="1">
    <citation type="journal article" date="2021" name="BMC Genomics">
        <title>Datura genome reveals duplications of psychoactive alkaloid biosynthetic genes and high mutation rate following tissue culture.</title>
        <authorList>
            <person name="Rajewski A."/>
            <person name="Carter-House D."/>
            <person name="Stajich J."/>
            <person name="Litt A."/>
        </authorList>
    </citation>
    <scope>NUCLEOTIDE SEQUENCE [LARGE SCALE GENOMIC DNA]</scope>
    <source>
        <strain evidence="1">AR-01</strain>
    </source>
</reference>
<evidence type="ECO:0008006" key="3">
    <source>
        <dbReference type="Google" id="ProtNLM"/>
    </source>
</evidence>
<dbReference type="Proteomes" id="UP000823775">
    <property type="component" value="Unassembled WGS sequence"/>
</dbReference>
<evidence type="ECO:0000313" key="1">
    <source>
        <dbReference type="EMBL" id="MCD7467214.1"/>
    </source>
</evidence>